<proteinExistence type="predicted"/>
<evidence type="ECO:0000313" key="2">
    <source>
        <dbReference type="EMBL" id="OGZ32609.1"/>
    </source>
</evidence>
<evidence type="ECO:0008006" key="4">
    <source>
        <dbReference type="Google" id="ProtNLM"/>
    </source>
</evidence>
<dbReference type="Proteomes" id="UP000176787">
    <property type="component" value="Unassembled WGS sequence"/>
</dbReference>
<dbReference type="AlphaFoldDB" id="A0A1G2F3K8"/>
<evidence type="ECO:0000256" key="1">
    <source>
        <dbReference type="SAM" id="Phobius"/>
    </source>
</evidence>
<evidence type="ECO:0000313" key="3">
    <source>
        <dbReference type="Proteomes" id="UP000176787"/>
    </source>
</evidence>
<reference evidence="2 3" key="1">
    <citation type="journal article" date="2016" name="Nat. Commun.">
        <title>Thousands of microbial genomes shed light on interconnected biogeochemical processes in an aquifer system.</title>
        <authorList>
            <person name="Anantharaman K."/>
            <person name="Brown C.T."/>
            <person name="Hug L.A."/>
            <person name="Sharon I."/>
            <person name="Castelle C.J."/>
            <person name="Probst A.J."/>
            <person name="Thomas B.C."/>
            <person name="Singh A."/>
            <person name="Wilkins M.J."/>
            <person name="Karaoz U."/>
            <person name="Brodie E.L."/>
            <person name="Williams K.H."/>
            <person name="Hubbard S.S."/>
            <person name="Banfield J.F."/>
        </authorList>
    </citation>
    <scope>NUCLEOTIDE SEQUENCE [LARGE SCALE GENOMIC DNA]</scope>
</reference>
<comment type="caution">
    <text evidence="2">The sequence shown here is derived from an EMBL/GenBank/DDBJ whole genome shotgun (WGS) entry which is preliminary data.</text>
</comment>
<organism evidence="2 3">
    <name type="scientific">Candidatus Niyogibacteria bacterium RIFCSPLOWO2_12_FULL_41_13</name>
    <dbReference type="NCBI Taxonomy" id="1801726"/>
    <lineage>
        <taxon>Bacteria</taxon>
        <taxon>Candidatus Niyogiibacteriota</taxon>
    </lineage>
</organism>
<accession>A0A1G2F3K8</accession>
<feature type="transmembrane region" description="Helical" evidence="1">
    <location>
        <begin position="7"/>
        <end position="29"/>
    </location>
</feature>
<keyword evidence="1" id="KW-0812">Transmembrane</keyword>
<keyword evidence="1" id="KW-0472">Membrane</keyword>
<gene>
    <name evidence="2" type="ORF">A3H02_01800</name>
</gene>
<name>A0A1G2F3K8_9BACT</name>
<protein>
    <recommendedName>
        <fullName evidence="4">Prepilin-type N-terminal cleavage/methylation domain-containing protein</fullName>
    </recommendedName>
</protein>
<keyword evidence="1" id="KW-1133">Transmembrane helix</keyword>
<dbReference type="EMBL" id="MHMS01000005">
    <property type="protein sequence ID" value="OGZ32609.1"/>
    <property type="molecule type" value="Genomic_DNA"/>
</dbReference>
<dbReference type="STRING" id="1801726.A3H02_01800"/>
<sequence length="162" mass="17466">MKKGFTLFEMIVAVGAFMVFMTIAMSGLLNLNDANKNSINFSNIMDNARFALEIMAKEIRTGTTYSSSGSSTLTFQNALGQTAVYRLNNNRIEKSSDGGNSFLALTTSDVKVDNLKFVVSGAASGDGFQPKILIGIKASVSFKNKITEINLQTLVSSRNPDS</sequence>